<feature type="domain" description="TIR" evidence="2">
    <location>
        <begin position="258"/>
        <end position="367"/>
    </location>
</feature>
<proteinExistence type="predicted"/>
<evidence type="ECO:0000313" key="4">
    <source>
        <dbReference type="Proteomes" id="UP000285301"/>
    </source>
</evidence>
<gene>
    <name evidence="3" type="ORF">B4U79_07970</name>
</gene>
<dbReference type="GO" id="GO:0007165">
    <property type="term" value="P:signal transduction"/>
    <property type="evidence" value="ECO:0007669"/>
    <property type="project" value="InterPro"/>
</dbReference>
<keyword evidence="4" id="KW-1185">Reference proteome</keyword>
<name>A0A3S4QWA5_9ACAR</name>
<comment type="caution">
    <text evidence="3">The sequence shown here is derived from an EMBL/GenBank/DDBJ whole genome shotgun (WGS) entry which is preliminary data.</text>
</comment>
<reference evidence="3 4" key="1">
    <citation type="journal article" date="2018" name="Gigascience">
        <title>Genomes of trombidid mites reveal novel predicted allergens and laterally-transferred genes associated with secondary metabolism.</title>
        <authorList>
            <person name="Dong X."/>
            <person name="Chaisiri K."/>
            <person name="Xia D."/>
            <person name="Armstrong S.D."/>
            <person name="Fang Y."/>
            <person name="Donnelly M.J."/>
            <person name="Kadowaki T."/>
            <person name="McGarry J.W."/>
            <person name="Darby A.C."/>
            <person name="Makepeace B.L."/>
        </authorList>
    </citation>
    <scope>NUCLEOTIDE SEQUENCE [LARGE SCALE GENOMIC DNA]</scope>
    <source>
        <strain evidence="3">UoL-WK</strain>
    </source>
</reference>
<dbReference type="SUPFAM" id="SSF52200">
    <property type="entry name" value="Toll/Interleukin receptor TIR domain"/>
    <property type="match status" value="1"/>
</dbReference>
<dbReference type="PANTHER" id="PTHR47508:SF3">
    <property type="entry name" value="TIR DOMAIN-CONTAINING PROTEIN"/>
    <property type="match status" value="1"/>
</dbReference>
<dbReference type="Gene3D" id="3.40.50.10140">
    <property type="entry name" value="Toll/interleukin-1 receptor homology (TIR) domain"/>
    <property type="match status" value="1"/>
</dbReference>
<feature type="region of interest" description="Disordered" evidence="1">
    <location>
        <begin position="866"/>
        <end position="902"/>
    </location>
</feature>
<dbReference type="Gene3D" id="3.40.50.450">
    <property type="match status" value="1"/>
</dbReference>
<feature type="non-terminal residue" evidence="3">
    <location>
        <position position="902"/>
    </location>
</feature>
<dbReference type="InterPro" id="IPR035897">
    <property type="entry name" value="Toll_tir_struct_dom_sf"/>
</dbReference>
<evidence type="ECO:0000313" key="3">
    <source>
        <dbReference type="EMBL" id="RWS08538.1"/>
    </source>
</evidence>
<dbReference type="PANTHER" id="PTHR47508">
    <property type="entry name" value="SAM DOMAIN-CONTAINING PROTEIN-RELATED"/>
    <property type="match status" value="1"/>
</dbReference>
<dbReference type="AlphaFoldDB" id="A0A3S4QWA5"/>
<evidence type="ECO:0000256" key="1">
    <source>
        <dbReference type="SAM" id="MobiDB-lite"/>
    </source>
</evidence>
<dbReference type="Pfam" id="PF13676">
    <property type="entry name" value="TIR_2"/>
    <property type="match status" value="1"/>
</dbReference>
<accession>A0A3S4QWA5</accession>
<evidence type="ECO:0000259" key="2">
    <source>
        <dbReference type="Pfam" id="PF13676"/>
    </source>
</evidence>
<protein>
    <submittedName>
        <fullName evidence="3">TIR motif-containing protein-like protein</fullName>
    </submittedName>
</protein>
<dbReference type="InterPro" id="IPR000157">
    <property type="entry name" value="TIR_dom"/>
</dbReference>
<feature type="compositionally biased region" description="Basic residues" evidence="1">
    <location>
        <begin position="870"/>
        <end position="880"/>
    </location>
</feature>
<dbReference type="OrthoDB" id="10062307at2759"/>
<organism evidence="3 4">
    <name type="scientific">Dinothrombium tinctorium</name>
    <dbReference type="NCBI Taxonomy" id="1965070"/>
    <lineage>
        <taxon>Eukaryota</taxon>
        <taxon>Metazoa</taxon>
        <taxon>Ecdysozoa</taxon>
        <taxon>Arthropoda</taxon>
        <taxon>Chelicerata</taxon>
        <taxon>Arachnida</taxon>
        <taxon>Acari</taxon>
        <taxon>Acariformes</taxon>
        <taxon>Trombidiformes</taxon>
        <taxon>Prostigmata</taxon>
        <taxon>Anystina</taxon>
        <taxon>Parasitengona</taxon>
        <taxon>Trombidioidea</taxon>
        <taxon>Trombidiidae</taxon>
        <taxon>Dinothrombium</taxon>
    </lineage>
</organism>
<feature type="compositionally biased region" description="Polar residues" evidence="1">
    <location>
        <begin position="886"/>
        <end position="902"/>
    </location>
</feature>
<sequence>MVTEASLNAQIIAKTRENGRRVCGLILTDERISVKNNYNSRDPEYRNFITLGSVVIDKDSSSLEELRKLISDQLKLNVPKSYQILSKEGIDIQELNAANDKPRVGVVNCNSDCLGFIFIDYLSILLSVRPTIDELLRQIAPKSMKIEYKFIDRNGWPIAQNQENLLTIYDILVNQNICIKIKSLPDYVCNGHVTEISETFALPASEPIKQITAANDSVDGFFRRPSAIKRNLLKRQTTRRRMDKPFRIKSSKTAAKLIMISYARQEAAQHALVLKKELISFGYSVYLDVDEIRTGTDWQDALNEAVSTCQIFVPLVTPLYGKTQWTNREVKLADILHKMIIPINFLDQWPPECLAIQFATTQYIPWRPLEDITNDKNNDIKQWSEKHARTVAKLIAEQIPTKIPKVPKPPAPSKHQKPLIVISAHPQQKQLVAEVRISLEDSFDVWCTIDGHEMNDFGSLDSLPNPGINLPTIPEGSETVFNENYKAIARAIVESKRPASMPFAETMSSDNRRLVRMMSQISNISQISSLTPDKMDRLKQFETNVAAAKVVIVLASEAYFKSRTSRQHVYYCEHRKNMVLVRCDKSPVPSWFSMLMADESPISLSDPKYIEAIKAKVKRILDPASKENTKEMQELKVNYLVDYLKKNMPVLDTCVYVIGKVNDQRSEEICKAIGAELAKLKNVTLVTNGGHGASDLVTRAFVEAKEKNEVPNRVISNNQFHSSVVHILPLQNSQNENKQNDETVADHVVFGQNLFLGETMRERETAVARLLNTCILIGGGPEDAHEAQEFIWNDHYVIPVISTGGAASGQFGVPFKIFESPVGVQEEDRRNLSNKEATPEQVAKSVVRIVITVKKCIALYKTEASNCNKSAKKSIKKKKPQEKLDTSVNNGESSDAPSSPDQ</sequence>
<dbReference type="Proteomes" id="UP000285301">
    <property type="component" value="Unassembled WGS sequence"/>
</dbReference>
<dbReference type="EMBL" id="NCKU01002921">
    <property type="protein sequence ID" value="RWS08538.1"/>
    <property type="molecule type" value="Genomic_DNA"/>
</dbReference>